<dbReference type="Proteomes" id="UP000092461">
    <property type="component" value="Unassembled WGS sequence"/>
</dbReference>
<organism evidence="2 3">
    <name type="scientific">Lutzomyia longipalpis</name>
    <name type="common">Sand fly</name>
    <dbReference type="NCBI Taxonomy" id="7200"/>
    <lineage>
        <taxon>Eukaryota</taxon>
        <taxon>Metazoa</taxon>
        <taxon>Ecdysozoa</taxon>
        <taxon>Arthropoda</taxon>
        <taxon>Hexapoda</taxon>
        <taxon>Insecta</taxon>
        <taxon>Pterygota</taxon>
        <taxon>Neoptera</taxon>
        <taxon>Endopterygota</taxon>
        <taxon>Diptera</taxon>
        <taxon>Nematocera</taxon>
        <taxon>Psychodoidea</taxon>
        <taxon>Psychodidae</taxon>
        <taxon>Lutzomyia</taxon>
        <taxon>Lutzomyia</taxon>
    </lineage>
</organism>
<dbReference type="VEuPathDB" id="VectorBase:LLOJ000892"/>
<protein>
    <submittedName>
        <fullName evidence="2">Uncharacterized protein</fullName>
    </submittedName>
</protein>
<name>A0A1B0CAB9_LUTLO</name>
<dbReference type="EnsemblMetazoa" id="LLOJ000892-RA">
    <property type="protein sequence ID" value="LLOJ000892-PA"/>
    <property type="gene ID" value="LLOJ000892"/>
</dbReference>
<keyword evidence="3" id="KW-1185">Reference proteome</keyword>
<evidence type="ECO:0000313" key="3">
    <source>
        <dbReference type="Proteomes" id="UP000092461"/>
    </source>
</evidence>
<evidence type="ECO:0000256" key="1">
    <source>
        <dbReference type="SAM" id="MobiDB-lite"/>
    </source>
</evidence>
<dbReference type="EMBL" id="AJWK01003628">
    <property type="status" value="NOT_ANNOTATED_CDS"/>
    <property type="molecule type" value="Genomic_DNA"/>
</dbReference>
<dbReference type="VEuPathDB" id="VectorBase:LLONM1_000732"/>
<dbReference type="AlphaFoldDB" id="A0A1B0CAB9"/>
<evidence type="ECO:0000313" key="2">
    <source>
        <dbReference type="EnsemblMetazoa" id="LLOJ000892-PA"/>
    </source>
</evidence>
<reference evidence="2" key="1">
    <citation type="submission" date="2020-05" db="UniProtKB">
        <authorList>
            <consortium name="EnsemblMetazoa"/>
        </authorList>
    </citation>
    <scope>IDENTIFICATION</scope>
    <source>
        <strain evidence="2">Jacobina</strain>
    </source>
</reference>
<sequence>MAHFASLDLSAQPQSAIHTVNPGANLGVPPDPIVLPELLWGRARVVELGKKGENCPIHWTICSTHHHLFVCFDWDSVGQQTTELATSGNNPGGGSASSGKQVNAEAAEWNNEEIDQISFYDSDRFEEDSLCSWSSEPDSLCNNWRGWKKPNNSCTFGGGPFRKSAE</sequence>
<proteinExistence type="predicted"/>
<accession>A0A1B0CAB9</accession>
<feature type="region of interest" description="Disordered" evidence="1">
    <location>
        <begin position="82"/>
        <end position="105"/>
    </location>
</feature>